<name>A0ACC0Y1Y6_9ROSI</name>
<evidence type="ECO:0000313" key="1">
    <source>
        <dbReference type="EMBL" id="KAJ0028386.1"/>
    </source>
</evidence>
<organism evidence="1 2">
    <name type="scientific">Pistacia integerrima</name>
    <dbReference type="NCBI Taxonomy" id="434235"/>
    <lineage>
        <taxon>Eukaryota</taxon>
        <taxon>Viridiplantae</taxon>
        <taxon>Streptophyta</taxon>
        <taxon>Embryophyta</taxon>
        <taxon>Tracheophyta</taxon>
        <taxon>Spermatophyta</taxon>
        <taxon>Magnoliopsida</taxon>
        <taxon>eudicotyledons</taxon>
        <taxon>Gunneridae</taxon>
        <taxon>Pentapetalae</taxon>
        <taxon>rosids</taxon>
        <taxon>malvids</taxon>
        <taxon>Sapindales</taxon>
        <taxon>Anacardiaceae</taxon>
        <taxon>Pistacia</taxon>
    </lineage>
</organism>
<reference evidence="2" key="1">
    <citation type="journal article" date="2023" name="G3 (Bethesda)">
        <title>Genome assembly and association tests identify interacting loci associated with vigor, precocity, and sex in interspecific pistachio rootstocks.</title>
        <authorList>
            <person name="Palmer W."/>
            <person name="Jacygrad E."/>
            <person name="Sagayaradj S."/>
            <person name="Cavanaugh K."/>
            <person name="Han R."/>
            <person name="Bertier L."/>
            <person name="Beede B."/>
            <person name="Kafkas S."/>
            <person name="Golino D."/>
            <person name="Preece J."/>
            <person name="Michelmore R."/>
        </authorList>
    </citation>
    <scope>NUCLEOTIDE SEQUENCE [LARGE SCALE GENOMIC DNA]</scope>
</reference>
<comment type="caution">
    <text evidence="1">The sequence shown here is derived from an EMBL/GenBank/DDBJ whole genome shotgun (WGS) entry which is preliminary data.</text>
</comment>
<keyword evidence="2" id="KW-1185">Reference proteome</keyword>
<proteinExistence type="predicted"/>
<dbReference type="EMBL" id="CM047744">
    <property type="protein sequence ID" value="KAJ0028386.1"/>
    <property type="molecule type" value="Genomic_DNA"/>
</dbReference>
<sequence>MLKMCVCISLLKKTKTTYFIVGEKTMKKRSVLNIRLIFLWTPSFSLHYYKFTSFQKHIGQFFYTLSNIPSRTELLFKHSGQHFSTSSNIPS</sequence>
<accession>A0ACC0Y1Y6</accession>
<evidence type="ECO:0000313" key="2">
    <source>
        <dbReference type="Proteomes" id="UP001163603"/>
    </source>
</evidence>
<gene>
    <name evidence="1" type="ORF">Pint_36229</name>
</gene>
<dbReference type="Proteomes" id="UP001163603">
    <property type="component" value="Chromosome 9"/>
</dbReference>
<protein>
    <submittedName>
        <fullName evidence="1">Uncharacterized protein</fullName>
    </submittedName>
</protein>